<evidence type="ECO:0000313" key="3">
    <source>
        <dbReference type="EMBL" id="BCS99028.1"/>
    </source>
</evidence>
<dbReference type="Proteomes" id="UP001320148">
    <property type="component" value="Chromosome"/>
</dbReference>
<dbReference type="PROSITE" id="PS50848">
    <property type="entry name" value="START"/>
    <property type="match status" value="1"/>
</dbReference>
<dbReference type="Pfam" id="PF01852">
    <property type="entry name" value="START"/>
    <property type="match status" value="1"/>
</dbReference>
<keyword evidence="4" id="KW-1185">Reference proteome</keyword>
<organism evidence="3 4">
    <name type="scientific">Desulfoluna limicola</name>
    <dbReference type="NCBI Taxonomy" id="2810562"/>
    <lineage>
        <taxon>Bacteria</taxon>
        <taxon>Pseudomonadati</taxon>
        <taxon>Thermodesulfobacteriota</taxon>
        <taxon>Desulfobacteria</taxon>
        <taxon>Desulfobacterales</taxon>
        <taxon>Desulfolunaceae</taxon>
        <taxon>Desulfoluna</taxon>
    </lineage>
</organism>
<dbReference type="PIRSF" id="PIRSF039033">
    <property type="entry name" value="START_dom"/>
    <property type="match status" value="1"/>
</dbReference>
<feature type="signal peptide" evidence="1">
    <location>
        <begin position="1"/>
        <end position="23"/>
    </location>
</feature>
<feature type="domain" description="START" evidence="2">
    <location>
        <begin position="24"/>
        <end position="189"/>
    </location>
</feature>
<feature type="chain" id="PRO_5045075783" evidence="1">
    <location>
        <begin position="24"/>
        <end position="221"/>
    </location>
</feature>
<dbReference type="PANTHER" id="PTHR19308:SF14">
    <property type="entry name" value="START DOMAIN-CONTAINING PROTEIN"/>
    <property type="match status" value="1"/>
</dbReference>
<dbReference type="InterPro" id="IPR002913">
    <property type="entry name" value="START_lipid-bd_dom"/>
</dbReference>
<sequence length="221" mass="25013">MKKLPIQIFFVLGLFVSATGLMAAETGGETWTKVRDRNGIVVYNRSIPDIAFKEFKAEVTLKATLSTVVAVINDIDAGVDWVENVDEMRLLERVSELEHYTYTYSKAPWPVSDRDAVVHNQTHQDPRSLVVTIDQQSVPDKIPHKKGIVRVPSIEAEWGLIPMGPEETRIVYRVLSDPGGRIPSWLVNTVSVSQPYNTMRGLREMAGEKKYQVDLDYIQNR</sequence>
<keyword evidence="1" id="KW-0732">Signal</keyword>
<dbReference type="PANTHER" id="PTHR19308">
    <property type="entry name" value="PHOSPHATIDYLCHOLINE TRANSFER PROTEIN"/>
    <property type="match status" value="1"/>
</dbReference>
<dbReference type="InterPro" id="IPR051213">
    <property type="entry name" value="START_lipid_transfer"/>
</dbReference>
<evidence type="ECO:0000313" key="4">
    <source>
        <dbReference type="Proteomes" id="UP001320148"/>
    </source>
</evidence>
<gene>
    <name evidence="3" type="ORF">DSLASN_46600</name>
</gene>
<dbReference type="CDD" id="cd08876">
    <property type="entry name" value="START_1"/>
    <property type="match status" value="1"/>
</dbReference>
<protein>
    <submittedName>
        <fullName evidence="3">Cyclase</fullName>
    </submittedName>
</protein>
<dbReference type="InterPro" id="IPR023393">
    <property type="entry name" value="START-like_dom_sf"/>
</dbReference>
<proteinExistence type="predicted"/>
<dbReference type="RefSeq" id="WP_236890381.1">
    <property type="nucleotide sequence ID" value="NZ_AP024488.1"/>
</dbReference>
<reference evidence="3 4" key="1">
    <citation type="submission" date="2021-02" db="EMBL/GenBank/DDBJ databases">
        <title>Complete genome of Desulfoluna sp. strain ASN36.</title>
        <authorList>
            <person name="Takahashi A."/>
            <person name="Kojima H."/>
            <person name="Fukui M."/>
        </authorList>
    </citation>
    <scope>NUCLEOTIDE SEQUENCE [LARGE SCALE GENOMIC DNA]</scope>
    <source>
        <strain evidence="3 4">ASN36</strain>
    </source>
</reference>
<name>A0ABN6FD27_9BACT</name>
<dbReference type="Gene3D" id="3.30.530.20">
    <property type="match status" value="1"/>
</dbReference>
<dbReference type="SUPFAM" id="SSF55961">
    <property type="entry name" value="Bet v1-like"/>
    <property type="match status" value="1"/>
</dbReference>
<evidence type="ECO:0000256" key="1">
    <source>
        <dbReference type="SAM" id="SignalP"/>
    </source>
</evidence>
<dbReference type="EMBL" id="AP024488">
    <property type="protein sequence ID" value="BCS99028.1"/>
    <property type="molecule type" value="Genomic_DNA"/>
</dbReference>
<evidence type="ECO:0000259" key="2">
    <source>
        <dbReference type="PROSITE" id="PS50848"/>
    </source>
</evidence>
<accession>A0ABN6FD27</accession>
<dbReference type="InterPro" id="IPR028347">
    <property type="entry name" value="START_dom_prot"/>
</dbReference>